<dbReference type="OrthoDB" id="6602143at2759"/>
<organism evidence="3 4">
    <name type="scientific">Ignelater luminosus</name>
    <name type="common">Cucubano</name>
    <name type="synonym">Pyrophorus luminosus</name>
    <dbReference type="NCBI Taxonomy" id="2038154"/>
    <lineage>
        <taxon>Eukaryota</taxon>
        <taxon>Metazoa</taxon>
        <taxon>Ecdysozoa</taxon>
        <taxon>Arthropoda</taxon>
        <taxon>Hexapoda</taxon>
        <taxon>Insecta</taxon>
        <taxon>Pterygota</taxon>
        <taxon>Neoptera</taxon>
        <taxon>Endopterygota</taxon>
        <taxon>Coleoptera</taxon>
        <taxon>Polyphaga</taxon>
        <taxon>Elateriformia</taxon>
        <taxon>Elateroidea</taxon>
        <taxon>Elateridae</taxon>
        <taxon>Agrypninae</taxon>
        <taxon>Pyrophorini</taxon>
        <taxon>Ignelater</taxon>
    </lineage>
</organism>
<feature type="region of interest" description="Disordered" evidence="1">
    <location>
        <begin position="1"/>
        <end position="51"/>
    </location>
</feature>
<dbReference type="Pfam" id="PF13843">
    <property type="entry name" value="DDE_Tnp_1_7"/>
    <property type="match status" value="1"/>
</dbReference>
<dbReference type="EMBL" id="VTPC01032622">
    <property type="protein sequence ID" value="KAF2891419.1"/>
    <property type="molecule type" value="Genomic_DNA"/>
</dbReference>
<evidence type="ECO:0000313" key="3">
    <source>
        <dbReference type="EMBL" id="KAF2891419.1"/>
    </source>
</evidence>
<feature type="compositionally biased region" description="Polar residues" evidence="1">
    <location>
        <begin position="30"/>
        <end position="45"/>
    </location>
</feature>
<evidence type="ECO:0000256" key="1">
    <source>
        <dbReference type="SAM" id="MobiDB-lite"/>
    </source>
</evidence>
<evidence type="ECO:0000313" key="4">
    <source>
        <dbReference type="Proteomes" id="UP000801492"/>
    </source>
</evidence>
<dbReference type="PANTHER" id="PTHR46599">
    <property type="entry name" value="PIGGYBAC TRANSPOSABLE ELEMENT-DERIVED PROTEIN 4"/>
    <property type="match status" value="1"/>
</dbReference>
<reference evidence="3" key="1">
    <citation type="submission" date="2019-08" db="EMBL/GenBank/DDBJ databases">
        <title>The genome of the North American firefly Photinus pyralis.</title>
        <authorList>
            <consortium name="Photinus pyralis genome working group"/>
            <person name="Fallon T.R."/>
            <person name="Sander Lower S.E."/>
            <person name="Weng J.-K."/>
        </authorList>
    </citation>
    <scope>NUCLEOTIDE SEQUENCE</scope>
    <source>
        <strain evidence="3">TRF0915ILg1</strain>
        <tissue evidence="3">Whole body</tissue>
    </source>
</reference>
<dbReference type="AlphaFoldDB" id="A0A8K0G9R5"/>
<feature type="region of interest" description="Disordered" evidence="1">
    <location>
        <begin position="148"/>
        <end position="178"/>
    </location>
</feature>
<accession>A0A8K0G9R5</accession>
<feature type="domain" description="PiggyBac transposable element-derived protein" evidence="2">
    <location>
        <begin position="49"/>
        <end position="194"/>
    </location>
</feature>
<feature type="compositionally biased region" description="Basic residues" evidence="1">
    <location>
        <begin position="167"/>
        <end position="178"/>
    </location>
</feature>
<dbReference type="PANTHER" id="PTHR46599:SF3">
    <property type="entry name" value="PIGGYBAC TRANSPOSABLE ELEMENT-DERIVED PROTEIN 4"/>
    <property type="match status" value="1"/>
</dbReference>
<proteinExistence type="predicted"/>
<comment type="caution">
    <text evidence="3">The sequence shown here is derived from an EMBL/GenBank/DDBJ whole genome shotgun (WGS) entry which is preliminary data.</text>
</comment>
<name>A0A8K0G9R5_IGNLU</name>
<dbReference type="InterPro" id="IPR029526">
    <property type="entry name" value="PGBD"/>
</dbReference>
<protein>
    <recommendedName>
        <fullName evidence="2">PiggyBac transposable element-derived protein domain-containing protein</fullName>
    </recommendedName>
</protein>
<gene>
    <name evidence="3" type="ORF">ILUMI_14754</name>
</gene>
<keyword evidence="4" id="KW-1185">Reference proteome</keyword>
<feature type="compositionally biased region" description="Polar residues" evidence="1">
    <location>
        <begin position="148"/>
        <end position="166"/>
    </location>
</feature>
<sequence>MAKQKYLTNDEPREILEESDNSDGVHDFSSENSVQDPAWSPSESLSTDDDESVGQRRAVCLKLAKNLLNEGRRLYIDNFYKSYELGLSLLDKKTHTIGTLRSNKKYMPYEIINAKLKNKGDLIAREDKNGIVVLKWLDTCKVRMLSTKHSPNLSSSEARNNEPSTSKGRKRQIKNKPKAVKAYYKGKAGIDLSDLCYNIKKRSQMVEEACNGVSFGNIPCQCICDL</sequence>
<evidence type="ECO:0000259" key="2">
    <source>
        <dbReference type="Pfam" id="PF13843"/>
    </source>
</evidence>
<dbReference type="Proteomes" id="UP000801492">
    <property type="component" value="Unassembled WGS sequence"/>
</dbReference>